<dbReference type="AlphaFoldDB" id="A0AA92IM34"/>
<dbReference type="Gene3D" id="3.10.450.50">
    <property type="match status" value="1"/>
</dbReference>
<dbReference type="RefSeq" id="WP_156267577.1">
    <property type="nucleotide sequence ID" value="NZ_CP032551.1"/>
</dbReference>
<gene>
    <name evidence="3" type="ORF">D3795_07570</name>
</gene>
<dbReference type="InterPro" id="IPR032710">
    <property type="entry name" value="NTF2-like_dom_sf"/>
</dbReference>
<evidence type="ECO:0000259" key="2">
    <source>
        <dbReference type="Pfam" id="PF14534"/>
    </source>
</evidence>
<sequence length="148" mass="16460">MRKIMTVLLLALSFNGFAQETSEQEITKTLHWFMEGASVNSAAVHEGIWADELVYTSSSGKRFGKSELMDGVRSGGEITDDPLTNYYTAEDIQIAFYGETAVVNFTLVSHTDNNAGYSRETFLNSGVFVQRDGRWQAVNWNATRTASN</sequence>
<evidence type="ECO:0000313" key="4">
    <source>
        <dbReference type="Proteomes" id="UP000427820"/>
    </source>
</evidence>
<feature type="domain" description="DUF4440" evidence="2">
    <location>
        <begin position="40"/>
        <end position="136"/>
    </location>
</feature>
<dbReference type="EMBL" id="CP032551">
    <property type="protein sequence ID" value="QGT96028.1"/>
    <property type="molecule type" value="Genomic_DNA"/>
</dbReference>
<feature type="signal peptide" evidence="1">
    <location>
        <begin position="1"/>
        <end position="18"/>
    </location>
</feature>
<proteinExistence type="predicted"/>
<keyword evidence="1" id="KW-0732">Signal</keyword>
<reference evidence="3 4" key="1">
    <citation type="submission" date="2018-09" db="EMBL/GenBank/DDBJ databases">
        <title>Whole genome sequencing of Idiomarina andamanensis W-5T (LMG 29773T= JCM 31645T).</title>
        <authorList>
            <person name="Das S.K."/>
        </authorList>
    </citation>
    <scope>NUCLEOTIDE SEQUENCE [LARGE SCALE GENOMIC DNA]</scope>
    <source>
        <strain evidence="3 4">W-5T</strain>
    </source>
</reference>
<organism evidence="3 4">
    <name type="scientific">Pseudidiomarina andamanensis</name>
    <dbReference type="NCBI Taxonomy" id="1940690"/>
    <lineage>
        <taxon>Bacteria</taxon>
        <taxon>Pseudomonadati</taxon>
        <taxon>Pseudomonadota</taxon>
        <taxon>Gammaproteobacteria</taxon>
        <taxon>Alteromonadales</taxon>
        <taxon>Idiomarinaceae</taxon>
        <taxon>Pseudidiomarina</taxon>
    </lineage>
</organism>
<dbReference type="Pfam" id="PF14534">
    <property type="entry name" value="DUF4440"/>
    <property type="match status" value="1"/>
</dbReference>
<evidence type="ECO:0000313" key="3">
    <source>
        <dbReference type="EMBL" id="QGT96028.1"/>
    </source>
</evidence>
<name>A0AA92IM34_9GAMM</name>
<dbReference type="KEGG" id="panm:D3795_07570"/>
<dbReference type="InterPro" id="IPR027843">
    <property type="entry name" value="DUF4440"/>
</dbReference>
<dbReference type="Proteomes" id="UP000427820">
    <property type="component" value="Chromosome"/>
</dbReference>
<evidence type="ECO:0000256" key="1">
    <source>
        <dbReference type="SAM" id="SignalP"/>
    </source>
</evidence>
<protein>
    <submittedName>
        <fullName evidence="3">Nuclear transport factor 2 family protein</fullName>
    </submittedName>
</protein>
<keyword evidence="4" id="KW-1185">Reference proteome</keyword>
<dbReference type="SUPFAM" id="SSF54427">
    <property type="entry name" value="NTF2-like"/>
    <property type="match status" value="1"/>
</dbReference>
<feature type="chain" id="PRO_5041709940" evidence="1">
    <location>
        <begin position="19"/>
        <end position="148"/>
    </location>
</feature>
<accession>A0AA92IM34</accession>